<evidence type="ECO:0000256" key="2">
    <source>
        <dbReference type="ARBA" id="ARBA00010742"/>
    </source>
</evidence>
<dbReference type="AlphaFoldDB" id="A0A2G9C316"/>
<evidence type="ECO:0000256" key="1">
    <source>
        <dbReference type="ARBA" id="ARBA00004418"/>
    </source>
</evidence>
<reference evidence="5 6" key="1">
    <citation type="submission" date="2017-11" db="EMBL/GenBank/DDBJ databases">
        <title>Draft genome sequence of Mitsuaria sp. HWN-4.</title>
        <authorList>
            <person name="Gundlapally S.R."/>
        </authorList>
    </citation>
    <scope>NUCLEOTIDE SEQUENCE [LARGE SCALE GENOMIC DNA]</scope>
    <source>
        <strain evidence="5 6">HWN-4</strain>
    </source>
</reference>
<keyword evidence="6" id="KW-1185">Reference proteome</keyword>
<comment type="caution">
    <text evidence="5">The sequence shown here is derived from an EMBL/GenBank/DDBJ whole genome shotgun (WGS) entry which is preliminary data.</text>
</comment>
<dbReference type="InterPro" id="IPR015168">
    <property type="entry name" value="SsuA/THI5"/>
</dbReference>
<dbReference type="PANTHER" id="PTHR30024:SF47">
    <property type="entry name" value="TAURINE-BINDING PERIPLASMIC PROTEIN"/>
    <property type="match status" value="1"/>
</dbReference>
<name>A0A2G9C316_9BURK</name>
<sequence length="375" mass="40379">MSDASRMTAMAAPWRLAVVGRMGRACRACRACRRCWVDRVRQVGRLGWLAACGALAAALAGCDRTEAPPAGTPGARQAVVIAVTPYAGAAPAFVAHARGYFEREGLAVTVQQHGSGKEALDAVLEGRADVATVAELPVALAVVKGHPVTILATLSTQSDHAIVGRTDRGIWSADALRGKRIGVSAGTSGDFVLDVLLVRERLSRADVQVVDRKPRELADALARGEVDAIATWEPYVADARRRLGDRAAVFPSEGVYDSSFNLASLRGFVLQRGETARRLLAALLQAEELLKHDRAACEPIVAQALHKSPEEIRELLARSRFSMSLEQHLLVVLEDEGRWAMRHRMVDAGRAPNFLDAVYLDGLAAVKPRAVTIIH</sequence>
<evidence type="ECO:0000313" key="5">
    <source>
        <dbReference type="EMBL" id="PIM50810.1"/>
    </source>
</evidence>
<dbReference type="EMBL" id="PEOG01000097">
    <property type="protein sequence ID" value="PIM50810.1"/>
    <property type="molecule type" value="Genomic_DNA"/>
</dbReference>
<proteinExistence type="inferred from homology"/>
<comment type="subcellular location">
    <subcellularLocation>
        <location evidence="1">Periplasm</location>
    </subcellularLocation>
</comment>
<accession>A0A2G9C316</accession>
<dbReference type="Gene3D" id="3.40.190.10">
    <property type="entry name" value="Periplasmic binding protein-like II"/>
    <property type="match status" value="2"/>
</dbReference>
<evidence type="ECO:0000259" key="4">
    <source>
        <dbReference type="SMART" id="SM00062"/>
    </source>
</evidence>
<dbReference type="PANTHER" id="PTHR30024">
    <property type="entry name" value="ALIPHATIC SULFONATES-BINDING PROTEIN-RELATED"/>
    <property type="match status" value="1"/>
</dbReference>
<evidence type="ECO:0000313" key="6">
    <source>
        <dbReference type="Proteomes" id="UP000231501"/>
    </source>
</evidence>
<dbReference type="SUPFAM" id="SSF53850">
    <property type="entry name" value="Periplasmic binding protein-like II"/>
    <property type="match status" value="1"/>
</dbReference>
<dbReference type="SMART" id="SM00062">
    <property type="entry name" value="PBPb"/>
    <property type="match status" value="1"/>
</dbReference>
<dbReference type="GO" id="GO:0042918">
    <property type="term" value="P:alkanesulfonate transmembrane transport"/>
    <property type="evidence" value="ECO:0007669"/>
    <property type="project" value="TreeGrafter"/>
</dbReference>
<dbReference type="GO" id="GO:0042597">
    <property type="term" value="C:periplasmic space"/>
    <property type="evidence" value="ECO:0007669"/>
    <property type="project" value="UniProtKB-SubCell"/>
</dbReference>
<dbReference type="CDD" id="cd01008">
    <property type="entry name" value="PBP2_NrtA_SsuA_CpmA_like"/>
    <property type="match status" value="1"/>
</dbReference>
<feature type="domain" description="Solute-binding protein family 3/N-terminal" evidence="4">
    <location>
        <begin position="78"/>
        <end position="293"/>
    </location>
</feature>
<gene>
    <name evidence="5" type="ORF">CS062_23075</name>
</gene>
<dbReference type="Pfam" id="PF09084">
    <property type="entry name" value="NMT1"/>
    <property type="match status" value="1"/>
</dbReference>
<dbReference type="InterPro" id="IPR001638">
    <property type="entry name" value="Solute-binding_3/MltF_N"/>
</dbReference>
<comment type="similarity">
    <text evidence="2">Belongs to the bacterial solute-binding protein SsuA/TauA family.</text>
</comment>
<evidence type="ECO:0000256" key="3">
    <source>
        <dbReference type="ARBA" id="ARBA00022729"/>
    </source>
</evidence>
<keyword evidence="3" id="KW-0732">Signal</keyword>
<organism evidence="5 6">
    <name type="scientific">Roseateles chitinivorans</name>
    <dbReference type="NCBI Taxonomy" id="2917965"/>
    <lineage>
        <taxon>Bacteria</taxon>
        <taxon>Pseudomonadati</taxon>
        <taxon>Pseudomonadota</taxon>
        <taxon>Betaproteobacteria</taxon>
        <taxon>Burkholderiales</taxon>
        <taxon>Sphaerotilaceae</taxon>
        <taxon>Roseateles</taxon>
    </lineage>
</organism>
<protein>
    <submittedName>
        <fullName evidence="5">Nitrate ABC transporter substrate-binding protein</fullName>
    </submittedName>
</protein>
<dbReference type="Proteomes" id="UP000231501">
    <property type="component" value="Unassembled WGS sequence"/>
</dbReference>